<protein>
    <recommendedName>
        <fullName evidence="10">Manganese resistance protein MNR2</fullName>
    </recommendedName>
</protein>
<dbReference type="RefSeq" id="XP_003957937.1">
    <property type="nucleotide sequence ID" value="XM_003957888.1"/>
</dbReference>
<proteinExistence type="inferred from homology"/>
<accession>H2AWQ2</accession>
<sequence length="909" mass="103354">MGNPNGKKQDKVPLLSSKNKAKRISSISNRNPNFNDFNHVDSWGMLHESDNDYDSIYDFSKPDDNIDLERNAFIDHRASIANSSSYHPRLKKKKKGPANKDVVIDVDALLEHVHQNNDTEIDYHDTDDEDEYNSRPSSKGSSSNSSLDDVFIDETKDAKIWPDVTILEEFSKEETERLRREAQKDAEAFPLEYDDTEEEDVFNSGSKTNDNHGNIVNNTTANTNNTNNILFSKPIVTNIDVPELGNKQVNEAEHLHSGRLRPKRIAPWHLIQRQSLINNTNYKDSKTKIEREMRDNLLVGRNIKYPAHIISNNPEHFRFTYFRIDLDSTVHSPTISGLLQPGQKFQDLFVSSVYAPQKISRRASTVGSMSPTTIPLNTTNSTLLLNQKNASTLSGNAPSQQQLQDEDIPPFWLDVVNPTEEEMKTLSKAFGIHPLTTEDIFLGEIREKVELFKDYYLICFRSFDIVAAEKKKSRHSNISRINNEKLYDDRSSSNSDVQSMHFQNENWFEKIKSFFGKKPRRRSSISAGAAINRSKSRRLSILKKQEKERFKRKSGDRHKPRAGELEPLNVYIIVFRTGVLTFHFAPTPHPINVRRRARLLKDYLNVTSDWIAYALIDDITDAFGPMIELIEDEVYDIEDAILKMHHGDDSSSSDSSDSSDNEDSDLYGTENEGSSDTELINRKQKRRRRRGLISSNYGTLHTGRHSARGGESISSRGSGTDSSSSTSSSSSSSSSLSTFNANLIGWKKKGDMLRRIGECRKRVMSILRLLGAKADVIKGFAKRYNGQWGEIAPQGEIAMYLDDIQDHIITMVSSLNHYEKLLSRSHSNYLAQINIDMTRVNNDMNDVLGKITILGTIVLPMNVITGLWGMNVLVPGQDKNSLQWFIGIIMFMMVLAYTAYMYTKRRFGF</sequence>
<dbReference type="PANTHER" id="PTHR21535">
    <property type="entry name" value="MAGNESIUM AND COBALT TRANSPORT PROTEIN/MITOCHONDRIAL IMPORT INNER MEMBRANE TRANSLOCASE SUBUNIT TIM8"/>
    <property type="match status" value="1"/>
</dbReference>
<dbReference type="GO" id="GO:0000329">
    <property type="term" value="C:fungal-type vacuole membrane"/>
    <property type="evidence" value="ECO:0007669"/>
    <property type="project" value="EnsemblFungi"/>
</dbReference>
<feature type="compositionally biased region" description="Basic residues" evidence="6">
    <location>
        <begin position="682"/>
        <end position="691"/>
    </location>
</feature>
<comment type="subcellular location">
    <subcellularLocation>
        <location evidence="1">Membrane</location>
        <topology evidence="1">Multi-pass membrane protein</topology>
    </subcellularLocation>
</comment>
<dbReference type="InterPro" id="IPR045863">
    <property type="entry name" value="CorA_TM1_TM2"/>
</dbReference>
<keyword evidence="5 7" id="KW-0472">Membrane</keyword>
<feature type="transmembrane region" description="Helical" evidence="7">
    <location>
        <begin position="882"/>
        <end position="903"/>
    </location>
</feature>
<dbReference type="EMBL" id="HE650826">
    <property type="protein sequence ID" value="CCF58802.1"/>
    <property type="molecule type" value="Genomic_DNA"/>
</dbReference>
<name>H2AWQ2_KAZAF</name>
<dbReference type="HOGENOM" id="CLU_007127_3_0_1"/>
<dbReference type="InterPro" id="IPR044089">
    <property type="entry name" value="Alr1-like"/>
</dbReference>
<evidence type="ECO:0000256" key="2">
    <source>
        <dbReference type="ARBA" id="ARBA00009765"/>
    </source>
</evidence>
<feature type="compositionally biased region" description="Basic and acidic residues" evidence="6">
    <location>
        <begin position="115"/>
        <end position="124"/>
    </location>
</feature>
<feature type="transmembrane region" description="Helical" evidence="7">
    <location>
        <begin position="847"/>
        <end position="870"/>
    </location>
</feature>
<feature type="compositionally biased region" description="Polar residues" evidence="6">
    <location>
        <begin position="203"/>
        <end position="214"/>
    </location>
</feature>
<dbReference type="Pfam" id="PF01544">
    <property type="entry name" value="CorA"/>
    <property type="match status" value="1"/>
</dbReference>
<keyword evidence="9" id="KW-1185">Reference proteome</keyword>
<gene>
    <name evidence="8" type="primary">KAFR0F02050</name>
    <name evidence="8" type="ORF">KAFR_0F02050</name>
</gene>
<dbReference type="KEGG" id="kaf:KAFR_0F02050"/>
<keyword evidence="4 7" id="KW-1133">Transmembrane helix</keyword>
<feature type="region of interest" description="Disordered" evidence="6">
    <location>
        <begin position="195"/>
        <end position="214"/>
    </location>
</feature>
<dbReference type="GO" id="GO:0015095">
    <property type="term" value="F:magnesium ion transmembrane transporter activity"/>
    <property type="evidence" value="ECO:0007669"/>
    <property type="project" value="InterPro"/>
</dbReference>
<feature type="region of interest" description="Disordered" evidence="6">
    <location>
        <begin position="115"/>
        <end position="149"/>
    </location>
</feature>
<evidence type="ECO:0008006" key="10">
    <source>
        <dbReference type="Google" id="ProtNLM"/>
    </source>
</evidence>
<reference evidence="8 9" key="1">
    <citation type="journal article" date="2011" name="Proc. Natl. Acad. Sci. U.S.A.">
        <title>Evolutionary erosion of yeast sex chromosomes by mating-type switching accidents.</title>
        <authorList>
            <person name="Gordon J.L."/>
            <person name="Armisen D."/>
            <person name="Proux-Wera E."/>
            <person name="Oheigeartaigh S.S."/>
            <person name="Byrne K.P."/>
            <person name="Wolfe K.H."/>
        </authorList>
    </citation>
    <scope>NUCLEOTIDE SEQUENCE [LARGE SCALE GENOMIC DNA]</scope>
    <source>
        <strain evidence="9">ATCC 22294 / BCRC 22015 / CBS 2517 / CECT 1963 / NBRC 1671 / NRRL Y-8276</strain>
    </source>
</reference>
<comment type="similarity">
    <text evidence="2">Belongs to the CorA metal ion transporter (MIT) (TC 1.A.35) family.</text>
</comment>
<dbReference type="Gene3D" id="3.30.460.20">
    <property type="entry name" value="CorA soluble domain-like"/>
    <property type="match status" value="1"/>
</dbReference>
<keyword evidence="3 7" id="KW-0812">Transmembrane</keyword>
<feature type="region of interest" description="Disordered" evidence="6">
    <location>
        <begin position="646"/>
        <end position="736"/>
    </location>
</feature>
<dbReference type="PANTHER" id="PTHR21535:SF51">
    <property type="entry name" value="MANGANESE RESISTANCE PROTEIN MNR2"/>
    <property type="match status" value="1"/>
</dbReference>
<dbReference type="Gene3D" id="1.20.58.340">
    <property type="entry name" value="Magnesium transport protein CorA, transmembrane region"/>
    <property type="match status" value="3"/>
</dbReference>
<evidence type="ECO:0000256" key="4">
    <source>
        <dbReference type="ARBA" id="ARBA00022989"/>
    </source>
</evidence>
<evidence type="ECO:0000256" key="7">
    <source>
        <dbReference type="SAM" id="Phobius"/>
    </source>
</evidence>
<dbReference type="CDD" id="cd12829">
    <property type="entry name" value="Alr1p-like"/>
    <property type="match status" value="1"/>
</dbReference>
<dbReference type="FunFam" id="1.20.58.340:FF:000008">
    <property type="entry name" value="CorA family metal ion transporter"/>
    <property type="match status" value="1"/>
</dbReference>
<evidence type="ECO:0000256" key="3">
    <source>
        <dbReference type="ARBA" id="ARBA00022692"/>
    </source>
</evidence>
<evidence type="ECO:0000256" key="6">
    <source>
        <dbReference type="SAM" id="MobiDB-lite"/>
    </source>
</evidence>
<dbReference type="InterPro" id="IPR002523">
    <property type="entry name" value="MgTranspt_CorA/ZnTranspt_ZntB"/>
</dbReference>
<dbReference type="GO" id="GO:0010961">
    <property type="term" value="P:intracellular magnesium ion homeostasis"/>
    <property type="evidence" value="ECO:0007669"/>
    <property type="project" value="EnsemblFungi"/>
</dbReference>
<dbReference type="FunCoup" id="H2AWQ2">
    <property type="interactions" value="134"/>
</dbReference>
<dbReference type="SUPFAM" id="SSF144083">
    <property type="entry name" value="Magnesium transport protein CorA, transmembrane region"/>
    <property type="match status" value="1"/>
</dbReference>
<evidence type="ECO:0000313" key="8">
    <source>
        <dbReference type="EMBL" id="CCF58802.1"/>
    </source>
</evidence>
<dbReference type="eggNOG" id="ENOG502QPTQ">
    <property type="taxonomic scope" value="Eukaryota"/>
</dbReference>
<feature type="compositionally biased region" description="Low complexity" evidence="6">
    <location>
        <begin position="709"/>
        <end position="736"/>
    </location>
</feature>
<dbReference type="OrthoDB" id="29879at2759"/>
<dbReference type="GO" id="GO:1990816">
    <property type="term" value="C:vacuole-mitochondrion membrane contact site"/>
    <property type="evidence" value="ECO:0007669"/>
    <property type="project" value="EnsemblFungi"/>
</dbReference>
<organism evidence="8 9">
    <name type="scientific">Kazachstania africana (strain ATCC 22294 / BCRC 22015 / CBS 2517 / CECT 1963 / NBRC 1671 / NRRL Y-8276)</name>
    <name type="common">Yeast</name>
    <name type="synonym">Kluyveromyces africanus</name>
    <dbReference type="NCBI Taxonomy" id="1071382"/>
    <lineage>
        <taxon>Eukaryota</taxon>
        <taxon>Fungi</taxon>
        <taxon>Dikarya</taxon>
        <taxon>Ascomycota</taxon>
        <taxon>Saccharomycotina</taxon>
        <taxon>Saccharomycetes</taxon>
        <taxon>Saccharomycetales</taxon>
        <taxon>Saccharomycetaceae</taxon>
        <taxon>Kazachstania</taxon>
    </lineage>
</organism>
<feature type="compositionally biased region" description="Low complexity" evidence="6">
    <location>
        <begin position="134"/>
        <end position="146"/>
    </location>
</feature>
<dbReference type="InterPro" id="IPR045861">
    <property type="entry name" value="CorA_cytoplasmic_dom"/>
</dbReference>
<evidence type="ECO:0000313" key="9">
    <source>
        <dbReference type="Proteomes" id="UP000005220"/>
    </source>
</evidence>
<evidence type="ECO:0000256" key="5">
    <source>
        <dbReference type="ARBA" id="ARBA00023136"/>
    </source>
</evidence>
<dbReference type="AlphaFoldDB" id="H2AWQ2"/>
<dbReference type="SUPFAM" id="SSF143865">
    <property type="entry name" value="CorA soluble domain-like"/>
    <property type="match status" value="1"/>
</dbReference>
<dbReference type="Proteomes" id="UP000005220">
    <property type="component" value="Chromosome 6"/>
</dbReference>
<dbReference type="GeneID" id="13884270"/>
<evidence type="ECO:0000256" key="1">
    <source>
        <dbReference type="ARBA" id="ARBA00004141"/>
    </source>
</evidence>
<dbReference type="InParanoid" id="H2AWQ2"/>
<feature type="region of interest" description="Disordered" evidence="6">
    <location>
        <begin position="1"/>
        <end position="31"/>
    </location>
</feature>